<evidence type="ECO:0000313" key="3">
    <source>
        <dbReference type="Proteomes" id="UP001408789"/>
    </source>
</evidence>
<evidence type="ECO:0000256" key="1">
    <source>
        <dbReference type="SAM" id="Phobius"/>
    </source>
</evidence>
<proteinExistence type="predicted"/>
<evidence type="ECO:0000313" key="2">
    <source>
        <dbReference type="EMBL" id="KAK9047922.1"/>
    </source>
</evidence>
<reference evidence="2 3" key="1">
    <citation type="submission" date="2024-04" db="EMBL/GenBank/DDBJ databases">
        <title>The reference genome of an endangered Asteraceae, Deinandra increscens subsp. villosa, native to the Central Coast of California.</title>
        <authorList>
            <person name="Guilliams M."/>
            <person name="Hasenstab-Lehman K."/>
            <person name="Meyer R."/>
            <person name="Mcevoy S."/>
        </authorList>
    </citation>
    <scope>NUCLEOTIDE SEQUENCE [LARGE SCALE GENOMIC DNA]</scope>
    <source>
        <tissue evidence="2">Leaf</tissue>
    </source>
</reference>
<dbReference type="Pfam" id="PF07343">
    <property type="entry name" value="DUF1475"/>
    <property type="match status" value="1"/>
</dbReference>
<dbReference type="PANTHER" id="PTHR36318">
    <property type="entry name" value="OS06G0581300 PROTEIN"/>
    <property type="match status" value="1"/>
</dbReference>
<comment type="caution">
    <text evidence="2">The sequence shown here is derived from an EMBL/GenBank/DDBJ whole genome shotgun (WGS) entry which is preliminary data.</text>
</comment>
<feature type="transmembrane region" description="Helical" evidence="1">
    <location>
        <begin position="71"/>
        <end position="95"/>
    </location>
</feature>
<feature type="transmembrane region" description="Helical" evidence="1">
    <location>
        <begin position="133"/>
        <end position="156"/>
    </location>
</feature>
<dbReference type="Proteomes" id="UP001408789">
    <property type="component" value="Unassembled WGS sequence"/>
</dbReference>
<name>A0AAP0GGP6_9ASTR</name>
<feature type="transmembrane region" description="Helical" evidence="1">
    <location>
        <begin position="107"/>
        <end position="127"/>
    </location>
</feature>
<keyword evidence="3" id="KW-1185">Reference proteome</keyword>
<keyword evidence="1" id="KW-1133">Transmembrane helix</keyword>
<sequence length="177" mass="20555">AWFFYKESRWIIRVVFMFLIFWCGSVVTCGYIVFLFFKLSPEESLKDPLYYVLARRENRDVTQHMIRSSLLIAKAIVSALGCCMLGLIIYVYITIGFPFYVELLSPCMITLLIDVYNHTVVFSMWIAYKESSWISALSWIVLVVCFSGVGTCVYIVRELFYLSPGQPISLILFNRQV</sequence>
<dbReference type="EMBL" id="JBCNJP010019574">
    <property type="protein sequence ID" value="KAK9047922.1"/>
    <property type="molecule type" value="Genomic_DNA"/>
</dbReference>
<protein>
    <submittedName>
        <fullName evidence="2">Uncharacterized protein</fullName>
    </submittedName>
</protein>
<keyword evidence="1" id="KW-0472">Membrane</keyword>
<keyword evidence="1" id="KW-0812">Transmembrane</keyword>
<feature type="non-terminal residue" evidence="2">
    <location>
        <position position="1"/>
    </location>
</feature>
<feature type="transmembrane region" description="Helical" evidence="1">
    <location>
        <begin position="12"/>
        <end position="37"/>
    </location>
</feature>
<gene>
    <name evidence="2" type="ORF">SSX86_033116</name>
</gene>
<dbReference type="AlphaFoldDB" id="A0AAP0GGP6"/>
<organism evidence="2 3">
    <name type="scientific">Deinandra increscens subsp. villosa</name>
    <dbReference type="NCBI Taxonomy" id="3103831"/>
    <lineage>
        <taxon>Eukaryota</taxon>
        <taxon>Viridiplantae</taxon>
        <taxon>Streptophyta</taxon>
        <taxon>Embryophyta</taxon>
        <taxon>Tracheophyta</taxon>
        <taxon>Spermatophyta</taxon>
        <taxon>Magnoliopsida</taxon>
        <taxon>eudicotyledons</taxon>
        <taxon>Gunneridae</taxon>
        <taxon>Pentapetalae</taxon>
        <taxon>asterids</taxon>
        <taxon>campanulids</taxon>
        <taxon>Asterales</taxon>
        <taxon>Asteraceae</taxon>
        <taxon>Asteroideae</taxon>
        <taxon>Heliantheae alliance</taxon>
        <taxon>Madieae</taxon>
        <taxon>Madiinae</taxon>
        <taxon>Deinandra</taxon>
    </lineage>
</organism>
<dbReference type="InterPro" id="IPR009943">
    <property type="entry name" value="DUF1475"/>
</dbReference>
<accession>A0AAP0GGP6</accession>
<dbReference type="PANTHER" id="PTHR36318:SF5">
    <property type="entry name" value="TRANSMEMBRANE PROTEIN"/>
    <property type="match status" value="1"/>
</dbReference>